<dbReference type="CDD" id="cd03468">
    <property type="entry name" value="PolY_like"/>
    <property type="match status" value="1"/>
</dbReference>
<dbReference type="InterPro" id="IPR043502">
    <property type="entry name" value="DNA/RNA_pol_sf"/>
</dbReference>
<comment type="caution">
    <text evidence="2">The sequence shown here is derived from an EMBL/GenBank/DDBJ whole genome shotgun (WGS) entry which is preliminary data.</text>
</comment>
<reference evidence="2 3" key="1">
    <citation type="submission" date="2019-08" db="EMBL/GenBank/DDBJ databases">
        <title>Bioinformatics analysis of the strain L3 and L5.</title>
        <authorList>
            <person name="Li X."/>
        </authorList>
    </citation>
    <scope>NUCLEOTIDE SEQUENCE [LARGE SCALE GENOMIC DNA]</scope>
    <source>
        <strain evidence="2 3">L3</strain>
    </source>
</reference>
<name>A0A640WF71_9GAMM</name>
<dbReference type="GO" id="GO:0006281">
    <property type="term" value="P:DNA repair"/>
    <property type="evidence" value="ECO:0007669"/>
    <property type="project" value="TreeGrafter"/>
</dbReference>
<sequence length="504" mass="56192">MRWVCLLFPRLALEGALRRRPDPEAPFALIDGPVARQCIRAANRAARQRGVRPGQALGFAEALINAPLFKAPDAAPLSKAPNSAPDRWSRSGSSQRLETALFDVDSVERWRRRLATWAYGFSAQVSLHYPHALVFEIASSLELLGPWPRLEARLRAELGELGFSHRLVIAPNPAAARVLVNVHDGLAVDDTGLESALATLRLDRAGLASIDSDRDILQTLNRSGFQRLGELFALPRSALARRFGGDLMRHLSELRGEWPLALDYHRPTPRFSRTFEFDQPVHAIAGLAFPLKRLLQELSVFLIGQDAGVERFRLQFGLEGGSVQHVGIGLLAVQRDPDMLLELTRAHLERVRLEGPVLSLTLFAPRLSDYAPTRRELLEGPARQAQAWAALHQRLVARLGESALRPLVEHREHRPEMAVLNGAGPRARDASAGPSRPGWLVPAPQRCDGDVVQLLAGPERIESGWWDGGDIRRDYYLAQWVDGRHAWVWCEPGRQGWYLHGWFG</sequence>
<evidence type="ECO:0000313" key="2">
    <source>
        <dbReference type="EMBL" id="KAA0018774.1"/>
    </source>
</evidence>
<dbReference type="SUPFAM" id="SSF56672">
    <property type="entry name" value="DNA/RNA polymerases"/>
    <property type="match status" value="1"/>
</dbReference>
<keyword evidence="3" id="KW-1185">Reference proteome</keyword>
<evidence type="ECO:0000256" key="1">
    <source>
        <dbReference type="ARBA" id="ARBA00022763"/>
    </source>
</evidence>
<dbReference type="PANTHER" id="PTHR35369">
    <property type="entry name" value="BLR3025 PROTEIN-RELATED"/>
    <property type="match status" value="1"/>
</dbReference>
<dbReference type="PANTHER" id="PTHR35369:SF2">
    <property type="entry name" value="BLR3025 PROTEIN"/>
    <property type="match status" value="1"/>
</dbReference>
<dbReference type="EMBL" id="VTPX01000004">
    <property type="protein sequence ID" value="KAA0018774.1"/>
    <property type="molecule type" value="Genomic_DNA"/>
</dbReference>
<evidence type="ECO:0000313" key="3">
    <source>
        <dbReference type="Proteomes" id="UP000466024"/>
    </source>
</evidence>
<organism evidence="2 3">
    <name type="scientific">Salinicola corii</name>
    <dbReference type="NCBI Taxonomy" id="2606937"/>
    <lineage>
        <taxon>Bacteria</taxon>
        <taxon>Pseudomonadati</taxon>
        <taxon>Pseudomonadota</taxon>
        <taxon>Gammaproteobacteria</taxon>
        <taxon>Oceanospirillales</taxon>
        <taxon>Halomonadaceae</taxon>
        <taxon>Salinicola</taxon>
    </lineage>
</organism>
<dbReference type="InterPro" id="IPR050356">
    <property type="entry name" value="SulA_CellDiv_inhibitor"/>
</dbReference>
<dbReference type="Proteomes" id="UP000466024">
    <property type="component" value="Unassembled WGS sequence"/>
</dbReference>
<gene>
    <name evidence="2" type="ORF">F0A16_09745</name>
</gene>
<accession>A0A640WF71</accession>
<dbReference type="RefSeq" id="WP_149435193.1">
    <property type="nucleotide sequence ID" value="NZ_VTPX01000004.1"/>
</dbReference>
<proteinExistence type="predicted"/>
<protein>
    <submittedName>
        <fullName evidence="2">DNA polymerase Y family protein</fullName>
    </submittedName>
</protein>
<keyword evidence="1" id="KW-0227">DNA damage</keyword>
<dbReference type="AlphaFoldDB" id="A0A640WF71"/>